<dbReference type="PROSITE" id="PS51257">
    <property type="entry name" value="PROKAR_LIPOPROTEIN"/>
    <property type="match status" value="1"/>
</dbReference>
<proteinExistence type="predicted"/>
<sequence>MRTQVNFPIFIVLIALFAFSCSQEDVSTPEVFKVAKQQVQFDFNTTEEAQEEGQNQFNATISSVDPLVLESAELEVFEYFDHQSNTVKKGMVKKDSNTLLQLTNSNDGPCEKKYWDGYIWSPHTLCFYGGYFTQYPNCYIEFTQWDPEWHGEGVPGDIVCIADLLTGL</sequence>
<name>A0ABT0PN80_9FLAO</name>
<reference evidence="2 3" key="1">
    <citation type="submission" date="2022-05" db="EMBL/GenBank/DDBJ databases">
        <authorList>
            <person name="Park J.-S."/>
        </authorList>
    </citation>
    <scope>NUCLEOTIDE SEQUENCE [LARGE SCALE GENOMIC DNA]</scope>
    <source>
        <strain evidence="2 3">2012CJ35-5</strain>
    </source>
</reference>
<gene>
    <name evidence="2" type="ORF">M3P19_01660</name>
</gene>
<keyword evidence="3" id="KW-1185">Reference proteome</keyword>
<evidence type="ECO:0000256" key="1">
    <source>
        <dbReference type="SAM" id="SignalP"/>
    </source>
</evidence>
<dbReference type="Proteomes" id="UP001203607">
    <property type="component" value="Unassembled WGS sequence"/>
</dbReference>
<protein>
    <recommendedName>
        <fullName evidence="4">Lipoprotein</fullName>
    </recommendedName>
</protein>
<feature type="chain" id="PRO_5045208185" description="Lipoprotein" evidence="1">
    <location>
        <begin position="21"/>
        <end position="168"/>
    </location>
</feature>
<evidence type="ECO:0000313" key="3">
    <source>
        <dbReference type="Proteomes" id="UP001203607"/>
    </source>
</evidence>
<organism evidence="2 3">
    <name type="scientific">Flagellimonas spongiicola</name>
    <dbReference type="NCBI Taxonomy" id="2942208"/>
    <lineage>
        <taxon>Bacteria</taxon>
        <taxon>Pseudomonadati</taxon>
        <taxon>Bacteroidota</taxon>
        <taxon>Flavobacteriia</taxon>
        <taxon>Flavobacteriales</taxon>
        <taxon>Flavobacteriaceae</taxon>
        <taxon>Flagellimonas</taxon>
    </lineage>
</organism>
<accession>A0ABT0PN80</accession>
<keyword evidence="1" id="KW-0732">Signal</keyword>
<comment type="caution">
    <text evidence="2">The sequence shown here is derived from an EMBL/GenBank/DDBJ whole genome shotgun (WGS) entry which is preliminary data.</text>
</comment>
<evidence type="ECO:0008006" key="4">
    <source>
        <dbReference type="Google" id="ProtNLM"/>
    </source>
</evidence>
<feature type="signal peptide" evidence="1">
    <location>
        <begin position="1"/>
        <end position="20"/>
    </location>
</feature>
<dbReference type="EMBL" id="JAMFMA010000001">
    <property type="protein sequence ID" value="MCL6272691.1"/>
    <property type="molecule type" value="Genomic_DNA"/>
</dbReference>
<dbReference type="RefSeq" id="WP_249655876.1">
    <property type="nucleotide sequence ID" value="NZ_JAMFMA010000001.1"/>
</dbReference>
<evidence type="ECO:0000313" key="2">
    <source>
        <dbReference type="EMBL" id="MCL6272691.1"/>
    </source>
</evidence>